<gene>
    <name evidence="5" type="ORF">GT019_29230</name>
</gene>
<evidence type="ECO:0000313" key="5">
    <source>
        <dbReference type="EMBL" id="NBD27970.1"/>
    </source>
</evidence>
<dbReference type="Gene3D" id="2.60.120.10">
    <property type="entry name" value="Jelly Rolls"/>
    <property type="match status" value="1"/>
</dbReference>
<proteinExistence type="predicted"/>
<protein>
    <recommendedName>
        <fullName evidence="4">HTH araC/xylS-type domain-containing protein</fullName>
    </recommendedName>
</protein>
<dbReference type="Proteomes" id="UP000665561">
    <property type="component" value="Unassembled WGS sequence"/>
</dbReference>
<dbReference type="RefSeq" id="WP_161746991.1">
    <property type="nucleotide sequence ID" value="NZ_JAAAMV010000033.1"/>
</dbReference>
<dbReference type="InterPro" id="IPR018060">
    <property type="entry name" value="HTH_AraC"/>
</dbReference>
<dbReference type="SUPFAM" id="SSF51215">
    <property type="entry name" value="Regulatory protein AraC"/>
    <property type="match status" value="1"/>
</dbReference>
<keyword evidence="2" id="KW-0238">DNA-binding</keyword>
<dbReference type="PANTHER" id="PTHR46796">
    <property type="entry name" value="HTH-TYPE TRANSCRIPTIONAL ACTIVATOR RHAS-RELATED"/>
    <property type="match status" value="1"/>
</dbReference>
<dbReference type="PROSITE" id="PS01124">
    <property type="entry name" value="HTH_ARAC_FAMILY_2"/>
    <property type="match status" value="1"/>
</dbReference>
<comment type="caution">
    <text evidence="5">The sequence shown here is derived from an EMBL/GenBank/DDBJ whole genome shotgun (WGS) entry which is preliminary data.</text>
</comment>
<evidence type="ECO:0000256" key="3">
    <source>
        <dbReference type="ARBA" id="ARBA00023163"/>
    </source>
</evidence>
<evidence type="ECO:0000313" key="6">
    <source>
        <dbReference type="Proteomes" id="UP000665561"/>
    </source>
</evidence>
<dbReference type="InterPro" id="IPR037923">
    <property type="entry name" value="HTH-like"/>
</dbReference>
<feature type="domain" description="HTH araC/xylS-type" evidence="4">
    <location>
        <begin position="172"/>
        <end position="215"/>
    </location>
</feature>
<sequence length="215" mass="23999">MEMKARTEWIGLWQGSEDFKNVSHAHEQWMQVTLPVQGTCHFTQENRGYALQQGSGLIQPPGTNHHFHIGERASVIILKVRERGNGGMEAVRPRFEAGARHDIRQSFDAGDVLGRFRHWMLALMQGQALADPLAAQEVENDVLAYVGGLVGAGSQDAPRTAPPKGLTDPHLERALAYMHDCYEQPLSIDELAGIALQSRYHFIRSFREATGKTPY</sequence>
<dbReference type="SUPFAM" id="SSF46689">
    <property type="entry name" value="Homeodomain-like"/>
    <property type="match status" value="1"/>
</dbReference>
<accession>A0ABW9XZC1</accession>
<reference evidence="5 6" key="1">
    <citation type="submission" date="2020-01" db="EMBL/GenBank/DDBJ databases">
        <title>Paenibacillus soybeanensis sp. nov. isolated from the nodules of soybean (Glycine max(L.) Merr).</title>
        <authorList>
            <person name="Wang H."/>
        </authorList>
    </citation>
    <scope>NUCLEOTIDE SEQUENCE [LARGE SCALE GENOMIC DNA]</scope>
    <source>
        <strain evidence="5 6">T1</strain>
    </source>
</reference>
<keyword evidence="3" id="KW-0804">Transcription</keyword>
<dbReference type="EMBL" id="JAAAMV010000033">
    <property type="protein sequence ID" value="NBD27970.1"/>
    <property type="molecule type" value="Genomic_DNA"/>
</dbReference>
<dbReference type="InterPro" id="IPR009057">
    <property type="entry name" value="Homeodomain-like_sf"/>
</dbReference>
<keyword evidence="6" id="KW-1185">Reference proteome</keyword>
<evidence type="ECO:0000256" key="1">
    <source>
        <dbReference type="ARBA" id="ARBA00023015"/>
    </source>
</evidence>
<keyword evidence="1" id="KW-0805">Transcription regulation</keyword>
<name>A0ABW9XZC1_9BACL</name>
<dbReference type="InterPro" id="IPR014710">
    <property type="entry name" value="RmlC-like_jellyroll"/>
</dbReference>
<evidence type="ECO:0000256" key="2">
    <source>
        <dbReference type="ARBA" id="ARBA00023125"/>
    </source>
</evidence>
<dbReference type="Gene3D" id="1.10.10.60">
    <property type="entry name" value="Homeodomain-like"/>
    <property type="match status" value="1"/>
</dbReference>
<evidence type="ECO:0000259" key="4">
    <source>
        <dbReference type="PROSITE" id="PS01124"/>
    </source>
</evidence>
<dbReference type="InterPro" id="IPR050204">
    <property type="entry name" value="AraC_XylS_family_regulators"/>
</dbReference>
<organism evidence="5 6">
    <name type="scientific">Paenibacillus glycinis</name>
    <dbReference type="NCBI Taxonomy" id="2697035"/>
    <lineage>
        <taxon>Bacteria</taxon>
        <taxon>Bacillati</taxon>
        <taxon>Bacillota</taxon>
        <taxon>Bacilli</taxon>
        <taxon>Bacillales</taxon>
        <taxon>Paenibacillaceae</taxon>
        <taxon>Paenibacillus</taxon>
    </lineage>
</organism>